<accession>A0A2V3PW02</accession>
<dbReference type="InterPro" id="IPR027417">
    <property type="entry name" value="P-loop_NTPase"/>
</dbReference>
<dbReference type="AlphaFoldDB" id="A0A2V3PW02"/>
<comment type="caution">
    <text evidence="1">The sequence shown here is derived from an EMBL/GenBank/DDBJ whole genome shotgun (WGS) entry which is preliminary data.</text>
</comment>
<dbReference type="Proteomes" id="UP000247973">
    <property type="component" value="Unassembled WGS sequence"/>
</dbReference>
<dbReference type="RefSeq" id="WP_110308978.1">
    <property type="nucleotide sequence ID" value="NZ_QICL01000001.1"/>
</dbReference>
<dbReference type="Gene3D" id="3.40.50.300">
    <property type="entry name" value="P-loop containing nucleotide triphosphate hydrolases"/>
    <property type="match status" value="1"/>
</dbReference>
<gene>
    <name evidence="1" type="ORF">CLV62_101278</name>
</gene>
<protein>
    <submittedName>
        <fullName evidence="1">DNA replication protein DnaC</fullName>
    </submittedName>
</protein>
<evidence type="ECO:0000313" key="1">
    <source>
        <dbReference type="EMBL" id="PXV69011.1"/>
    </source>
</evidence>
<name>A0A2V3PW02_9BACT</name>
<organism evidence="1 2">
    <name type="scientific">Dysgonomonas alginatilytica</name>
    <dbReference type="NCBI Taxonomy" id="1605892"/>
    <lineage>
        <taxon>Bacteria</taxon>
        <taxon>Pseudomonadati</taxon>
        <taxon>Bacteroidota</taxon>
        <taxon>Bacteroidia</taxon>
        <taxon>Bacteroidales</taxon>
        <taxon>Dysgonomonadaceae</taxon>
        <taxon>Dysgonomonas</taxon>
    </lineage>
</organism>
<evidence type="ECO:0000313" key="2">
    <source>
        <dbReference type="Proteomes" id="UP000247973"/>
    </source>
</evidence>
<keyword evidence="2" id="KW-1185">Reference proteome</keyword>
<proteinExistence type="predicted"/>
<sequence>MEKRQIIRSACKLSDHEITERKRKFLRVAVSVIPEFTIDSSNRQLITDLFSYFNGIGGKYNPDKGLWMYGDIGTGKSSLMRVFSEYMKLEFNGFKLHICNGVANAYSGSGDLDVYTYNQNGYIGEPVWMCFDELGRETIPANHFGTKLNVMQHILHVRYSLWQSSRLKTFVTTNCDPSQIESLYGDFIRDRIREMFNVILVEGRSRRQ</sequence>
<reference evidence="1 2" key="1">
    <citation type="submission" date="2018-03" db="EMBL/GenBank/DDBJ databases">
        <title>Genomic Encyclopedia of Archaeal and Bacterial Type Strains, Phase II (KMG-II): from individual species to whole genera.</title>
        <authorList>
            <person name="Goeker M."/>
        </authorList>
    </citation>
    <scope>NUCLEOTIDE SEQUENCE [LARGE SCALE GENOMIC DNA]</scope>
    <source>
        <strain evidence="1 2">DSM 100214</strain>
    </source>
</reference>
<dbReference type="SUPFAM" id="SSF52540">
    <property type="entry name" value="P-loop containing nucleoside triphosphate hydrolases"/>
    <property type="match status" value="1"/>
</dbReference>
<dbReference type="OrthoDB" id="835620at2"/>
<dbReference type="EMBL" id="QICL01000001">
    <property type="protein sequence ID" value="PXV69011.1"/>
    <property type="molecule type" value="Genomic_DNA"/>
</dbReference>